<keyword evidence="2 4" id="KW-0378">Hydrolase</keyword>
<dbReference type="GO" id="GO:0004104">
    <property type="term" value="F:cholinesterase activity"/>
    <property type="evidence" value="ECO:0007669"/>
    <property type="project" value="InterPro"/>
</dbReference>
<protein>
    <recommendedName>
        <fullName evidence="4">Carboxylic ester hydrolase</fullName>
        <ecNumber evidence="4">3.1.1.-</ecNumber>
    </recommendedName>
</protein>
<gene>
    <name evidence="6" type="ORF">BJP25_15925</name>
</gene>
<dbReference type="Proteomes" id="UP000186040">
    <property type="component" value="Unassembled WGS sequence"/>
</dbReference>
<feature type="domain" description="Carboxylesterase type B" evidence="5">
    <location>
        <begin position="2"/>
        <end position="441"/>
    </location>
</feature>
<feature type="active site" description="Acyl-ester intermediate" evidence="3">
    <location>
        <position position="183"/>
    </location>
</feature>
<keyword evidence="7" id="KW-1185">Reference proteome</keyword>
<dbReference type="ESTHER" id="9pseu-a0a1q9lnz7">
    <property type="family name" value="Carb_B_Bacteria"/>
</dbReference>
<dbReference type="InterPro" id="IPR050309">
    <property type="entry name" value="Type-B_Carboxylest/Lipase"/>
</dbReference>
<evidence type="ECO:0000256" key="4">
    <source>
        <dbReference type="RuleBase" id="RU361235"/>
    </source>
</evidence>
<evidence type="ECO:0000256" key="3">
    <source>
        <dbReference type="PIRSR" id="PIRSR600997-1"/>
    </source>
</evidence>
<sequence length="474" mass="49751">MDRVVRTSAGLVRGTGSGGVTRFLGIPYAAAPVGPLRFAGPSPVEPWAGTRDAVAFSAAPVQGPPAPGVPSPWQPDDGFDSLSVNVWTPDDGGSGLPVMVWVYGGAYKTGSSSLPSYEASRLAAHGVVVVTLNYRLGFEGFGVLPGAPANRGHLDQLAALEWVHSEIAAFGGDPGLITVFGESAGAAAVGVLLTTPRTEGLIRRGIAQSIPSGYRTLESAEAITAALAAELGVRPTVEGFAAVAPEAILPVLDSPLRGQQLGITAFGPVVDGEVVLGDPWAVIGDGRAAHVDLVSGFCHEEFRLFSMLTDMTGVTVDGVARAQRLSPEQVQRYRDTYPGAAEQTLVEVIMSDALFRMPSTWLAEAHARAGGRAWLYDFAWAGPLLGACHSVDIPFTFGVTDTPISALLLGTPPPPEFEALSEAFRKSWASFAATGDPGWPQFTPDERTTRVWDNQIVDGPYPIPESAEIWAGRA</sequence>
<evidence type="ECO:0000259" key="5">
    <source>
        <dbReference type="Pfam" id="PF00135"/>
    </source>
</evidence>
<dbReference type="InterPro" id="IPR019826">
    <property type="entry name" value="Carboxylesterase_B_AS"/>
</dbReference>
<feature type="active site" description="Charge relay system" evidence="3">
    <location>
        <position position="301"/>
    </location>
</feature>
<dbReference type="EMBL" id="MKQR01000009">
    <property type="protein sequence ID" value="OLR93738.1"/>
    <property type="molecule type" value="Genomic_DNA"/>
</dbReference>
<proteinExistence type="inferred from homology"/>
<accession>A0A1Q9LNZ7</accession>
<dbReference type="InterPro" id="IPR002018">
    <property type="entry name" value="CarbesteraseB"/>
</dbReference>
<evidence type="ECO:0000313" key="7">
    <source>
        <dbReference type="Proteomes" id="UP000186040"/>
    </source>
</evidence>
<comment type="similarity">
    <text evidence="1 4">Belongs to the type-B carboxylesterase/lipase family.</text>
</comment>
<name>A0A1Q9LNZ7_9PSEU</name>
<dbReference type="InterPro" id="IPR000997">
    <property type="entry name" value="Cholinesterase"/>
</dbReference>
<dbReference type="STRING" id="1193682.BJP25_15925"/>
<dbReference type="Gene3D" id="3.40.50.1820">
    <property type="entry name" value="alpha/beta hydrolase"/>
    <property type="match status" value="1"/>
</dbReference>
<dbReference type="RefSeq" id="WP_075974636.1">
    <property type="nucleotide sequence ID" value="NZ_MKQR01000009.1"/>
</dbReference>
<comment type="caution">
    <text evidence="6">The sequence shown here is derived from an EMBL/GenBank/DDBJ whole genome shotgun (WGS) entry which is preliminary data.</text>
</comment>
<evidence type="ECO:0000256" key="1">
    <source>
        <dbReference type="ARBA" id="ARBA00005964"/>
    </source>
</evidence>
<dbReference type="EC" id="3.1.1.-" evidence="4"/>
<feature type="active site" description="Charge relay system" evidence="3">
    <location>
        <position position="389"/>
    </location>
</feature>
<reference evidence="6 7" key="1">
    <citation type="submission" date="2016-10" db="EMBL/GenBank/DDBJ databases">
        <title>The Draft Genome Sequence of Actinokineospora bangkokensis 44EHWT reveals the biosynthetic pathway of antifungal compounds Thailandins with unusual extender unit butylmalonyl-CoA.</title>
        <authorList>
            <person name="Greule A."/>
            <person name="Intra B."/>
            <person name="Flemming S."/>
            <person name="Rommel M.G."/>
            <person name="Panbangred W."/>
            <person name="Bechthold A."/>
        </authorList>
    </citation>
    <scope>NUCLEOTIDE SEQUENCE [LARGE SCALE GENOMIC DNA]</scope>
    <source>
        <strain evidence="6 7">44EHW</strain>
    </source>
</reference>
<dbReference type="PROSITE" id="PS00122">
    <property type="entry name" value="CARBOXYLESTERASE_B_1"/>
    <property type="match status" value="1"/>
</dbReference>
<dbReference type="OrthoDB" id="4308422at2"/>
<dbReference type="Pfam" id="PF00135">
    <property type="entry name" value="COesterase"/>
    <property type="match status" value="1"/>
</dbReference>
<dbReference type="InterPro" id="IPR029058">
    <property type="entry name" value="AB_hydrolase_fold"/>
</dbReference>
<dbReference type="SUPFAM" id="SSF53474">
    <property type="entry name" value="alpha/beta-Hydrolases"/>
    <property type="match status" value="1"/>
</dbReference>
<evidence type="ECO:0000313" key="6">
    <source>
        <dbReference type="EMBL" id="OLR93738.1"/>
    </source>
</evidence>
<organism evidence="6 7">
    <name type="scientific">Actinokineospora bangkokensis</name>
    <dbReference type="NCBI Taxonomy" id="1193682"/>
    <lineage>
        <taxon>Bacteria</taxon>
        <taxon>Bacillati</taxon>
        <taxon>Actinomycetota</taxon>
        <taxon>Actinomycetes</taxon>
        <taxon>Pseudonocardiales</taxon>
        <taxon>Pseudonocardiaceae</taxon>
        <taxon>Actinokineospora</taxon>
    </lineage>
</organism>
<dbReference type="AlphaFoldDB" id="A0A1Q9LNZ7"/>
<evidence type="ECO:0000256" key="2">
    <source>
        <dbReference type="ARBA" id="ARBA00022801"/>
    </source>
</evidence>
<dbReference type="PRINTS" id="PR00878">
    <property type="entry name" value="CHOLNESTRASE"/>
</dbReference>
<dbReference type="PANTHER" id="PTHR11559">
    <property type="entry name" value="CARBOXYLESTERASE"/>
    <property type="match status" value="1"/>
</dbReference>